<name>A0AA40PR16_9CHLA</name>
<accession>A0AA40PR16</accession>
<dbReference type="AlphaFoldDB" id="A0AA40PR16"/>
<gene>
    <name evidence="1" type="ORF">cpL1_0193</name>
</gene>
<organism evidence="1 2">
    <name type="scientific">Chlamydia pecorum</name>
    <dbReference type="NCBI Taxonomy" id="85991"/>
    <lineage>
        <taxon>Bacteria</taxon>
        <taxon>Pseudomonadati</taxon>
        <taxon>Chlamydiota</taxon>
        <taxon>Chlamydiia</taxon>
        <taxon>Chlamydiales</taxon>
        <taxon>Chlamydiaceae</taxon>
        <taxon>Chlamydia/Chlamydophila group</taxon>
        <taxon>Chlamydia</taxon>
    </lineage>
</organism>
<evidence type="ECO:0000313" key="2">
    <source>
        <dbReference type="Proteomes" id="UP000054301"/>
    </source>
</evidence>
<comment type="caution">
    <text evidence="1">The sequence shown here is derived from an EMBL/GenBank/DDBJ whole genome shotgun (WGS) entry which is preliminary data.</text>
</comment>
<dbReference type="RefSeq" id="WP_058787432.1">
    <property type="nucleotide sequence ID" value="NZ_LFRH01000001.1"/>
</dbReference>
<reference evidence="1 2" key="1">
    <citation type="submission" date="2015-06" db="EMBL/GenBank/DDBJ databases">
        <title>More than comparative genomics: Whole genome sequencing reveals elusive C. pecorum plasmid and re-evaluates genetic differences and phylogenetic relationships between C. pecorum from pig, cattle, sheep and koala hosts.</title>
        <authorList>
            <person name="Jelocnik M."/>
            <person name="Bachmann N.L."/>
            <person name="Kaltenboeck B."/>
            <person name="Waugh C."/>
            <person name="Woolford L."/>
            <person name="Speight N."/>
            <person name="Gillett A."/>
            <person name="Higgins D."/>
            <person name="Flanagan C."/>
            <person name="Myers G."/>
            <person name="Timms P."/>
            <person name="Polkinghorne A."/>
        </authorList>
    </citation>
    <scope>NUCLEOTIDE SEQUENCE [LARGE SCALE GENOMIC DNA]</scope>
    <source>
        <strain evidence="1 2">L1</strain>
    </source>
</reference>
<dbReference type="EMBL" id="LFRH01000001">
    <property type="protein sequence ID" value="KTF28982.1"/>
    <property type="molecule type" value="Genomic_DNA"/>
</dbReference>
<proteinExistence type="predicted"/>
<protein>
    <submittedName>
        <fullName evidence="1">Uncharacterized protein</fullName>
    </submittedName>
</protein>
<dbReference type="Proteomes" id="UP000054301">
    <property type="component" value="Unassembled WGS sequence"/>
</dbReference>
<evidence type="ECO:0000313" key="1">
    <source>
        <dbReference type="EMBL" id="KTF28982.1"/>
    </source>
</evidence>
<sequence length="179" mass="21277">MYHDHHNIPEADPYFLDDDVTHYSEEMISLDKYQETGVYVEEEKEKEKGDILIVFSNSLLQGTTRQIYISEDNHTYTRSYYKNRWGLWSSMPLKTISSKTYDLNSLKEPHFLLTTNVEKLINAPENLPKGSESLDNMILSIASRKVHHHIQFFIADNRRTFWIRHHHNDSSWSPWETFI</sequence>